<protein>
    <submittedName>
        <fullName evidence="2">DUF1460 domain-containing protein</fullName>
    </submittedName>
</protein>
<evidence type="ECO:0000313" key="2">
    <source>
        <dbReference type="EMBL" id="NHZ33987.1"/>
    </source>
</evidence>
<feature type="signal peptide" evidence="1">
    <location>
        <begin position="1"/>
        <end position="19"/>
    </location>
</feature>
<comment type="caution">
    <text evidence="2">The sequence shown here is derived from an EMBL/GenBank/DDBJ whole genome shotgun (WGS) entry which is preliminary data.</text>
</comment>
<evidence type="ECO:0000256" key="1">
    <source>
        <dbReference type="SAM" id="SignalP"/>
    </source>
</evidence>
<name>A0ABX0LI72_9BURK</name>
<dbReference type="Gene3D" id="1.10.3670.10">
    <property type="entry name" value="Putative xylanase like domain"/>
    <property type="match status" value="1"/>
</dbReference>
<evidence type="ECO:0000313" key="3">
    <source>
        <dbReference type="Proteomes" id="UP000785613"/>
    </source>
</evidence>
<dbReference type="PROSITE" id="PS51257">
    <property type="entry name" value="PROKAR_LIPOPROTEIN"/>
    <property type="match status" value="1"/>
</dbReference>
<dbReference type="EMBL" id="VUYU01000006">
    <property type="protein sequence ID" value="NHZ33987.1"/>
    <property type="molecule type" value="Genomic_DNA"/>
</dbReference>
<feature type="chain" id="PRO_5045224416" evidence="1">
    <location>
        <begin position="20"/>
        <end position="362"/>
    </location>
</feature>
<dbReference type="InterPro" id="IPR010846">
    <property type="entry name" value="AmiA-like"/>
</dbReference>
<dbReference type="InterPro" id="IPR038765">
    <property type="entry name" value="Papain-like_cys_pep_sf"/>
</dbReference>
<organism evidence="2 3">
    <name type="scientific">Massilia rubra</name>
    <dbReference type="NCBI Taxonomy" id="2607910"/>
    <lineage>
        <taxon>Bacteria</taxon>
        <taxon>Pseudomonadati</taxon>
        <taxon>Pseudomonadota</taxon>
        <taxon>Betaproteobacteria</taxon>
        <taxon>Burkholderiales</taxon>
        <taxon>Oxalobacteraceae</taxon>
        <taxon>Telluria group</taxon>
        <taxon>Massilia</taxon>
    </lineage>
</organism>
<gene>
    <name evidence="2" type="ORF">F0185_10365</name>
</gene>
<keyword evidence="3" id="KW-1185">Reference proteome</keyword>
<dbReference type="Pfam" id="PF07313">
    <property type="entry name" value="AmiA-like"/>
    <property type="match status" value="1"/>
</dbReference>
<dbReference type="SUPFAM" id="SSF54001">
    <property type="entry name" value="Cysteine proteinases"/>
    <property type="match status" value="1"/>
</dbReference>
<proteinExistence type="predicted"/>
<sequence length="362" mass="39039">MRLAPLLVLSAILAGCASAPPAPPVVIAPAVVPPPVAPEPVAPPAPAPVSAAPLAPVAPPFDLATLLRKQIYQMTPAEVGRYIAYMHTAEPDLRKRIAAIGRKNIGQPYVLNLLGEYPYELHDNLPMFSLQASDCVVFAEHTYAMALSQSWEEFFWMLQRIRYKDGVIGVATRNHYTEVDWNINNGWLVSDVSALLAGAEAAAYEMKIDRAAFLKMRHNTASSIPVQLSLETYVAKDKVASVVGQLQDGDLVNVISTRGGKLWASHVGLIVVDANGQRNFLNSAEPQVREDSFDAFFARTAAREERNGKNGMKLAGFKFLRLNDHIVVPPAAPQPRPGAPVAVVPRTTATAAVKGPAGSVSR</sequence>
<reference evidence="2 3" key="1">
    <citation type="submission" date="2019-09" db="EMBL/GenBank/DDBJ databases">
        <title>Taxonomy of Antarctic Massilia spp.: description of Massilia rubra sp. nov., Massilia aquatica sp. nov., Massilia mucilaginosa sp. nov., Massilia frigida sp. nov. isolated from streams, lakes and regoliths.</title>
        <authorList>
            <person name="Holochova P."/>
            <person name="Sedlacek I."/>
            <person name="Kralova S."/>
            <person name="Maslanova I."/>
            <person name="Busse H.-J."/>
            <person name="Stankova E."/>
            <person name="Vrbovska V."/>
            <person name="Kovarovic V."/>
            <person name="Bartak M."/>
            <person name="Svec P."/>
            <person name="Pantucek R."/>
        </authorList>
    </citation>
    <scope>NUCLEOTIDE SEQUENCE [LARGE SCALE GENOMIC DNA]</scope>
    <source>
        <strain evidence="2 3">CCM 8692</strain>
    </source>
</reference>
<dbReference type="Proteomes" id="UP000785613">
    <property type="component" value="Unassembled WGS sequence"/>
</dbReference>
<dbReference type="Gene3D" id="2.30.260.10">
    <property type="entry name" value="putative xylanase like domain"/>
    <property type="match status" value="1"/>
</dbReference>
<accession>A0ABX0LI72</accession>
<keyword evidence="1" id="KW-0732">Signal</keyword>
<dbReference type="RefSeq" id="WP_167224115.1">
    <property type="nucleotide sequence ID" value="NZ_VUYU01000006.1"/>
</dbReference>